<evidence type="ECO:0000256" key="2">
    <source>
        <dbReference type="ARBA" id="ARBA00007650"/>
    </source>
</evidence>
<keyword evidence="9 12" id="KW-1278">Translocase</keyword>
<dbReference type="Pfam" id="PF21090">
    <property type="entry name" value="P-loop_SecA"/>
    <property type="match status" value="1"/>
</dbReference>
<dbReference type="NCBIfam" id="TIGR03714">
    <property type="entry name" value="secA2"/>
    <property type="match status" value="1"/>
</dbReference>
<keyword evidence="5 12" id="KW-0963">Cytoplasm</keyword>
<accession>A0A2J9PQ22</accession>
<evidence type="ECO:0000256" key="8">
    <source>
        <dbReference type="ARBA" id="ARBA00022927"/>
    </source>
</evidence>
<dbReference type="SMART" id="SM00958">
    <property type="entry name" value="SecA_PP_bind"/>
    <property type="match status" value="1"/>
</dbReference>
<dbReference type="PROSITE" id="PS51194">
    <property type="entry name" value="HELICASE_CTER"/>
    <property type="match status" value="1"/>
</dbReference>
<dbReference type="InterPro" id="IPR014001">
    <property type="entry name" value="Helicase_ATP-bd"/>
</dbReference>
<dbReference type="SUPFAM" id="SSF52540">
    <property type="entry name" value="P-loop containing nucleoside triphosphate hydrolases"/>
    <property type="match status" value="2"/>
</dbReference>
<keyword evidence="3 12" id="KW-0813">Transport</keyword>
<dbReference type="Proteomes" id="UP000192813">
    <property type="component" value="Unassembled WGS sequence"/>
</dbReference>
<evidence type="ECO:0000256" key="11">
    <source>
        <dbReference type="ARBA" id="ARBA00023136"/>
    </source>
</evidence>
<dbReference type="FunFam" id="3.40.50.300:FF:000429">
    <property type="entry name" value="Preprotein translocase subunit SecA"/>
    <property type="match status" value="1"/>
</dbReference>
<reference evidence="17" key="1">
    <citation type="submission" date="2017-12" db="EMBL/GenBank/DDBJ databases">
        <title>FDA dAtabase for Regulatory Grade micrObial Sequences (FDA-ARGOS): Supporting development and validation of Infectious Disease Dx tests.</title>
        <authorList>
            <person name="Hoffmann M."/>
            <person name="Allard M."/>
            <person name="Evans P."/>
            <person name="Brown E."/>
            <person name="Tallon L."/>
            <person name="Sadzewicz L."/>
            <person name="Sengamalay N."/>
            <person name="Ott S."/>
            <person name="Godinez A."/>
            <person name="Nagaraj S."/>
            <person name="Vavikolanu K."/>
            <person name="Aluvathingal J."/>
            <person name="Nadendla S."/>
            <person name="Sichtig H."/>
        </authorList>
    </citation>
    <scope>NUCLEOTIDE SEQUENCE [LARGE SCALE GENOMIC DNA]</scope>
    <source>
        <strain evidence="17">FDAARGOS_249</strain>
    </source>
</reference>
<dbReference type="GO" id="GO:0005524">
    <property type="term" value="F:ATP binding"/>
    <property type="evidence" value="ECO:0007669"/>
    <property type="project" value="UniProtKB-UniRule"/>
</dbReference>
<feature type="domain" description="Helicase ATP-binding" evidence="13">
    <location>
        <begin position="79"/>
        <end position="243"/>
    </location>
</feature>
<dbReference type="InterPro" id="IPR022490">
    <property type="entry name" value="SecA2"/>
</dbReference>
<dbReference type="GO" id="GO:0008564">
    <property type="term" value="F:protein-exporting ATPase activity"/>
    <property type="evidence" value="ECO:0007669"/>
    <property type="project" value="UniProtKB-EC"/>
</dbReference>
<dbReference type="InterPro" id="IPR036670">
    <property type="entry name" value="SecA_X-link_sf"/>
</dbReference>
<dbReference type="Pfam" id="PF01043">
    <property type="entry name" value="SecA_PP_bind"/>
    <property type="match status" value="1"/>
</dbReference>
<evidence type="ECO:0000256" key="5">
    <source>
        <dbReference type="ARBA" id="ARBA00022490"/>
    </source>
</evidence>
<evidence type="ECO:0000256" key="12">
    <source>
        <dbReference type="HAMAP-Rule" id="MF_01382"/>
    </source>
</evidence>
<protein>
    <recommendedName>
        <fullName evidence="12">Protein translocase subunit SecA</fullName>
        <ecNumber evidence="12">7.4.2.8</ecNumber>
    </recommendedName>
</protein>
<dbReference type="GO" id="GO:0017038">
    <property type="term" value="P:protein import"/>
    <property type="evidence" value="ECO:0007669"/>
    <property type="project" value="InterPro"/>
</dbReference>
<comment type="catalytic activity">
    <reaction evidence="12">
        <text>ATP + H2O + cellular proteinSide 1 = ADP + phosphate + cellular proteinSide 2.</text>
        <dbReference type="EC" id="7.4.2.8"/>
    </reaction>
</comment>
<dbReference type="EMBL" id="NBTM02000001">
    <property type="protein sequence ID" value="PNL92444.1"/>
    <property type="molecule type" value="Genomic_DNA"/>
</dbReference>
<feature type="binding site" evidence="12">
    <location>
        <begin position="95"/>
        <end position="99"/>
    </location>
    <ligand>
        <name>ATP</name>
        <dbReference type="ChEBI" id="CHEBI:30616"/>
    </ligand>
</feature>
<evidence type="ECO:0000256" key="7">
    <source>
        <dbReference type="ARBA" id="ARBA00022840"/>
    </source>
</evidence>
<dbReference type="GO" id="GO:0006605">
    <property type="term" value="P:protein targeting"/>
    <property type="evidence" value="ECO:0007669"/>
    <property type="project" value="UniProtKB-UniRule"/>
</dbReference>
<dbReference type="Pfam" id="PF07517">
    <property type="entry name" value="SecA_DEAD"/>
    <property type="match status" value="1"/>
</dbReference>
<dbReference type="InterPro" id="IPR001650">
    <property type="entry name" value="Helicase_C-like"/>
</dbReference>
<dbReference type="SMART" id="SM00957">
    <property type="entry name" value="SecA_DEAD"/>
    <property type="match status" value="1"/>
</dbReference>
<keyword evidence="8 12" id="KW-0653">Protein transport</keyword>
<feature type="domain" description="Helicase C-terminal" evidence="14">
    <location>
        <begin position="401"/>
        <end position="570"/>
    </location>
</feature>
<feature type="domain" description="SecA family profile" evidence="15">
    <location>
        <begin position="1"/>
        <end position="573"/>
    </location>
</feature>
<keyword evidence="10 12" id="KW-0811">Translocation</keyword>
<dbReference type="PANTHER" id="PTHR30612">
    <property type="entry name" value="SECA INNER MEMBRANE COMPONENT OF SEC PROTEIN SECRETION SYSTEM"/>
    <property type="match status" value="1"/>
</dbReference>
<evidence type="ECO:0000256" key="10">
    <source>
        <dbReference type="ARBA" id="ARBA00023010"/>
    </source>
</evidence>
<evidence type="ECO:0000256" key="1">
    <source>
        <dbReference type="ARBA" id="ARBA00004170"/>
    </source>
</evidence>
<dbReference type="GO" id="GO:0005886">
    <property type="term" value="C:plasma membrane"/>
    <property type="evidence" value="ECO:0007669"/>
    <property type="project" value="UniProtKB-SubCell"/>
</dbReference>
<name>A0A2J9PQ22_9LACT</name>
<dbReference type="SUPFAM" id="SSF81767">
    <property type="entry name" value="Pre-protein crosslinking domain of SecA"/>
    <property type="match status" value="1"/>
</dbReference>
<evidence type="ECO:0000259" key="13">
    <source>
        <dbReference type="PROSITE" id="PS51192"/>
    </source>
</evidence>
<dbReference type="GO" id="GO:0043952">
    <property type="term" value="P:protein transport by the Sec complex"/>
    <property type="evidence" value="ECO:0007669"/>
    <property type="project" value="TreeGrafter"/>
</dbReference>
<proteinExistence type="inferred from homology"/>
<sequence length="784" mass="89419">MRLNQPVHRKYVAILKQINHLAKEMADLSDGELQAKTAQFKERLVAGESLDDLLPEAFAVVREADKRVLGYYPYDVQVLGGIVLHKGEIAEMKTGEGKTLTATLPLYLNALNGAGAMIVTTNDYLSKRDYEEMSPVFQWLGLSVSNAIEDSGKDNKLTALEKKAIYDADIIYTTHAGYGFDYLFENLAASKDDQYLRNIDYVIIDEIDEVLLDGAQTPLVISGMPRVQSNLYVITDQFIRTLDEYIDYQFDEDRDNVWLTKKGIIACERYFKIDNLFDPKNIELNRHVFLALRANFLYEKNRNYIVSKGEVKLLNDQTGRIMEGTKLQSGYHQALEAKEEVELTANQRAMASITYQNLFKRFPKIAGMSGTAKVAEAEFQETYGLNVTVVPTNKPVARIDEPDQFFMTLEEKVTAVIDLVNSVHATGQPILLATGSVGMSKLYSDILLSIGIPHNVLNAYNLPKEAMIIKEAGQLGAVTIGTSIAGRGTDIKLGNKVAEIGGLYVIGTERMESKRIDLQLRGRSGRQGDPGKSKFFGSLEDQLITKWSDQQLNIDRYNQGNRPLSQKKMIRIFDLAQDASDSAGRSNRHMSMEFDESLRIQREIIYQDRSQIINGDKKLSFEMIRTKVDEAFDIFLRNNHPLTKKRLKRYIFDHLSYQLPQEINQIDLMNLDEVKQLLHQIFADQLHTKQLEITDPDLLAVFLQKAVLKSIDEGWIEQVDYMEQYKKIVTSRQVAQRNVMTEYEKEATCAFKKMKENIYTNMVKYLALSYFERNQKGEWIIQFS</sequence>
<dbReference type="InterPro" id="IPR011115">
    <property type="entry name" value="SecA_DEAD"/>
</dbReference>
<evidence type="ECO:0000313" key="17">
    <source>
        <dbReference type="Proteomes" id="UP000192813"/>
    </source>
</evidence>
<evidence type="ECO:0000313" key="16">
    <source>
        <dbReference type="EMBL" id="PNL92444.1"/>
    </source>
</evidence>
<feature type="binding site" evidence="12">
    <location>
        <position position="77"/>
    </location>
    <ligand>
        <name>ATP</name>
        <dbReference type="ChEBI" id="CHEBI:30616"/>
    </ligand>
</feature>
<dbReference type="NCBIfam" id="NF006630">
    <property type="entry name" value="PRK09200.1"/>
    <property type="match status" value="1"/>
</dbReference>
<keyword evidence="6 12" id="KW-0547">Nucleotide-binding</keyword>
<evidence type="ECO:0000259" key="14">
    <source>
        <dbReference type="PROSITE" id="PS51194"/>
    </source>
</evidence>
<evidence type="ECO:0000256" key="9">
    <source>
        <dbReference type="ARBA" id="ARBA00022967"/>
    </source>
</evidence>
<keyword evidence="11 12" id="KW-0472">Membrane</keyword>
<dbReference type="InterPro" id="IPR027417">
    <property type="entry name" value="P-loop_NTPase"/>
</dbReference>
<comment type="subunit">
    <text evidence="12">Monomer and homodimer. Part of the essential Sec protein translocation apparatus which comprises SecA, SecYEG and auxiliary proteins SecDF. Other proteins may also be involved.</text>
</comment>
<dbReference type="Gene3D" id="1.10.3060.10">
    <property type="entry name" value="Helical scaffold and wing domains of SecA"/>
    <property type="match status" value="1"/>
</dbReference>
<dbReference type="InterPro" id="IPR011116">
    <property type="entry name" value="SecA_Wing/Scaffold"/>
</dbReference>
<dbReference type="InterPro" id="IPR044722">
    <property type="entry name" value="SecA_SF2_C"/>
</dbReference>
<dbReference type="InterPro" id="IPR014018">
    <property type="entry name" value="SecA_motor_DEAD"/>
</dbReference>
<keyword evidence="4 12" id="KW-1003">Cell membrane</keyword>
<dbReference type="SUPFAM" id="SSF81886">
    <property type="entry name" value="Helical scaffold and wing domains of SecA"/>
    <property type="match status" value="1"/>
</dbReference>
<dbReference type="Gene3D" id="3.40.50.300">
    <property type="entry name" value="P-loop containing nucleotide triphosphate hydrolases"/>
    <property type="match status" value="2"/>
</dbReference>
<dbReference type="InterPro" id="IPR011130">
    <property type="entry name" value="SecA_preprotein_X-link_dom"/>
</dbReference>
<dbReference type="Pfam" id="PF07516">
    <property type="entry name" value="SecA_SW"/>
    <property type="match status" value="1"/>
</dbReference>
<dbReference type="GO" id="GO:0005829">
    <property type="term" value="C:cytosol"/>
    <property type="evidence" value="ECO:0007669"/>
    <property type="project" value="TreeGrafter"/>
</dbReference>
<gene>
    <name evidence="16" type="primary">secA2</name>
    <name evidence="12" type="synonym">secA</name>
    <name evidence="16" type="ORF">A6J77_006485</name>
</gene>
<dbReference type="HAMAP" id="MF_01382">
    <property type="entry name" value="SecA"/>
    <property type="match status" value="1"/>
</dbReference>
<dbReference type="CDD" id="cd18803">
    <property type="entry name" value="SF2_C_secA"/>
    <property type="match status" value="1"/>
</dbReference>
<organism evidence="16 17">
    <name type="scientific">Aerococcus viridans</name>
    <dbReference type="NCBI Taxonomy" id="1377"/>
    <lineage>
        <taxon>Bacteria</taxon>
        <taxon>Bacillati</taxon>
        <taxon>Bacillota</taxon>
        <taxon>Bacilli</taxon>
        <taxon>Lactobacillales</taxon>
        <taxon>Aerococcaceae</taxon>
        <taxon>Aerococcus</taxon>
    </lineage>
</organism>
<dbReference type="Gene3D" id="3.90.1440.10">
    <property type="entry name" value="SecA, preprotein cross-linking domain"/>
    <property type="match status" value="1"/>
</dbReference>
<dbReference type="GO" id="GO:0065002">
    <property type="term" value="P:intracellular protein transmembrane transport"/>
    <property type="evidence" value="ECO:0007669"/>
    <property type="project" value="UniProtKB-UniRule"/>
</dbReference>
<comment type="caution">
    <text evidence="16">The sequence shown here is derived from an EMBL/GenBank/DDBJ whole genome shotgun (WGS) entry which is preliminary data.</text>
</comment>
<evidence type="ECO:0000256" key="3">
    <source>
        <dbReference type="ARBA" id="ARBA00022448"/>
    </source>
</evidence>
<dbReference type="AlphaFoldDB" id="A0A2J9PQ22"/>
<comment type="function">
    <text evidence="12">Part of the Sec protein translocase complex. Interacts with the SecYEG preprotein conducting channel. Has a central role in coupling the hydrolysis of ATP to the transfer of proteins into and across the cell membrane, serving as an ATP-driven molecular motor driving the stepwise translocation of polypeptide chains across the membrane.</text>
</comment>
<dbReference type="PROSITE" id="PS51192">
    <property type="entry name" value="HELICASE_ATP_BIND_1"/>
    <property type="match status" value="1"/>
</dbReference>
<comment type="subcellular location">
    <subcellularLocation>
        <location evidence="12">Cell membrane</location>
        <topology evidence="12">Peripheral membrane protein</topology>
        <orientation evidence="12">Cytoplasmic side</orientation>
    </subcellularLocation>
    <subcellularLocation>
        <location evidence="12">Cytoplasm</location>
    </subcellularLocation>
    <subcellularLocation>
        <location evidence="1">Membrane</location>
        <topology evidence="1">Peripheral membrane protein</topology>
    </subcellularLocation>
    <text evidence="12">Distribution is 50-50.</text>
</comment>
<dbReference type="CDD" id="cd17928">
    <property type="entry name" value="DEXDc_SecA"/>
    <property type="match status" value="1"/>
</dbReference>
<feature type="binding site" evidence="12">
    <location>
        <position position="490"/>
    </location>
    <ligand>
        <name>ATP</name>
        <dbReference type="ChEBI" id="CHEBI:30616"/>
    </ligand>
</feature>
<comment type="similarity">
    <text evidence="2 12">Belongs to the SecA family.</text>
</comment>
<dbReference type="InterPro" id="IPR000185">
    <property type="entry name" value="SecA"/>
</dbReference>
<dbReference type="EC" id="7.4.2.8" evidence="12"/>
<dbReference type="PROSITE" id="PS51196">
    <property type="entry name" value="SECA_MOTOR_DEAD"/>
    <property type="match status" value="1"/>
</dbReference>
<evidence type="ECO:0000259" key="15">
    <source>
        <dbReference type="PROSITE" id="PS51196"/>
    </source>
</evidence>
<dbReference type="PRINTS" id="PR00906">
    <property type="entry name" value="SECA"/>
</dbReference>
<keyword evidence="7 12" id="KW-0067">ATP-binding</keyword>
<evidence type="ECO:0000256" key="6">
    <source>
        <dbReference type="ARBA" id="ARBA00022741"/>
    </source>
</evidence>
<dbReference type="InterPro" id="IPR036266">
    <property type="entry name" value="SecA_Wing/Scaffold_sf"/>
</dbReference>
<evidence type="ECO:0000256" key="4">
    <source>
        <dbReference type="ARBA" id="ARBA00022475"/>
    </source>
</evidence>
<dbReference type="PANTHER" id="PTHR30612:SF0">
    <property type="entry name" value="CHLOROPLAST PROTEIN-TRANSPORTING ATPASE"/>
    <property type="match status" value="1"/>
</dbReference>
<dbReference type="RefSeq" id="WP_083070268.1">
    <property type="nucleotide sequence ID" value="NZ_JALXKY010000001.1"/>
</dbReference>
<dbReference type="GO" id="GO:0031522">
    <property type="term" value="C:cell envelope Sec protein transport complex"/>
    <property type="evidence" value="ECO:0007669"/>
    <property type="project" value="TreeGrafter"/>
</dbReference>